<dbReference type="Pfam" id="PF25873">
    <property type="entry name" value="WHD_MalT"/>
    <property type="match status" value="1"/>
</dbReference>
<dbReference type="Pfam" id="PF00196">
    <property type="entry name" value="GerE"/>
    <property type="match status" value="1"/>
</dbReference>
<dbReference type="InterPro" id="IPR027417">
    <property type="entry name" value="P-loop_NTPase"/>
</dbReference>
<dbReference type="SUPFAM" id="SSF46894">
    <property type="entry name" value="C-terminal effector domain of the bipartite response regulators"/>
    <property type="match status" value="1"/>
</dbReference>
<dbReference type="EMBL" id="JAVDRF010000016">
    <property type="protein sequence ID" value="MDR6539406.1"/>
    <property type="molecule type" value="Genomic_DNA"/>
</dbReference>
<keyword evidence="6" id="KW-1185">Reference proteome</keyword>
<accession>A0ABU1NLX9</accession>
<dbReference type="PROSITE" id="PS00622">
    <property type="entry name" value="HTH_LUXR_1"/>
    <property type="match status" value="1"/>
</dbReference>
<dbReference type="InterPro" id="IPR036388">
    <property type="entry name" value="WH-like_DNA-bd_sf"/>
</dbReference>
<dbReference type="SUPFAM" id="SSF52540">
    <property type="entry name" value="P-loop containing nucleoside triphosphate hydrolases"/>
    <property type="match status" value="1"/>
</dbReference>
<keyword evidence="3" id="KW-0804">Transcription</keyword>
<comment type="caution">
    <text evidence="5">The sequence shown here is derived from an EMBL/GenBank/DDBJ whole genome shotgun (WGS) entry which is preliminary data.</text>
</comment>
<dbReference type="InterPro" id="IPR059106">
    <property type="entry name" value="WHD_MalT"/>
</dbReference>
<evidence type="ECO:0000256" key="1">
    <source>
        <dbReference type="ARBA" id="ARBA00023015"/>
    </source>
</evidence>
<gene>
    <name evidence="5" type="ORF">J2739_005202</name>
</gene>
<dbReference type="PRINTS" id="PR00038">
    <property type="entry name" value="HTHLUXR"/>
</dbReference>
<keyword evidence="1" id="KW-0805">Transcription regulation</keyword>
<dbReference type="RefSeq" id="WP_309907067.1">
    <property type="nucleotide sequence ID" value="NZ_JAVDRF010000016.1"/>
</dbReference>
<evidence type="ECO:0000259" key="4">
    <source>
        <dbReference type="PROSITE" id="PS50043"/>
    </source>
</evidence>
<keyword evidence="2" id="KW-0238">DNA-binding</keyword>
<evidence type="ECO:0000256" key="2">
    <source>
        <dbReference type="ARBA" id="ARBA00023125"/>
    </source>
</evidence>
<proteinExistence type="predicted"/>
<sequence>MQTASLARAKIQTPRFRSGLIERSEFEEQLGDALSSRRLVLLVAPAGYGKTAALSRQLQRLPAGCAVAWLTADEEDDLQRLLSHLIEALEPLDPPWRLAPEALLERVAQGRLREAASALLGALEATDTARGLIVLDDLHAVSDARVFEFLRHLLEGLPQNWTFVIATRAEPPLPLGRWRARREVAEFDETALGFSRKEVQALWRHATGHDDPEQAERLFDRTQGWAAGLSLSLEASERSARKAPTGVWHNRRRLFDYLASEVLEDLPDELQEFLLRCALLPELTVPRCAQLSGNPRAAELLEEIERRRLFTSVLDSDNLTLRLHDLFRDFLEERLRRLHPEEVPALLRLAAQGEEDPVRRTLMLVRASAWDEAQQSLMDATGDMLARDEGAQVIRIVEQFPSDLQANSPLLAYVRGWRAWPSYQYGAVRSAMERAAAGFDALQRHDDAQRARAMQALAMFFCGQMADARRLSEAIRSKPMDLETETLSELLDFWYEGRNGPVGGPGNHLARMVDLLMQGGSPELWFRCIPRINVFISRPGVSAQMQRIVHGARSVASDGHWSLQASANLMEAWLLFWQGKIAQLEGAFQVLEDDSRWLGQPTGSRIRLLTLKVNYQIVCDDKEAVRQTRDAIAEHASSLDPTSDLRLASLAIAVRVSAAIGDWPAVRMLLPALDAGIGREIPNMQMFIRSFKALLALRDGRMGEALTTLRELAEICAAFDTMFLEAMVRTRLALAELANGSPTAAWQALEPVIERAIASGNVGQILATGVQSLTELSLASWGASATQEGLAALRQWIETTRRLKAGSHDRPRASTADHAGLSERELQVLALLAEGQSNKLIARALDLSPHTVKRHVARILDRLDLASRMQAAGWYHARFGS</sequence>
<name>A0ABU1NLX9_9BURK</name>
<evidence type="ECO:0000256" key="3">
    <source>
        <dbReference type="ARBA" id="ARBA00023163"/>
    </source>
</evidence>
<dbReference type="CDD" id="cd06170">
    <property type="entry name" value="LuxR_C_like"/>
    <property type="match status" value="1"/>
</dbReference>
<dbReference type="PANTHER" id="PTHR44688">
    <property type="entry name" value="DNA-BINDING TRANSCRIPTIONAL ACTIVATOR DEVR_DOSR"/>
    <property type="match status" value="1"/>
</dbReference>
<evidence type="ECO:0000313" key="5">
    <source>
        <dbReference type="EMBL" id="MDR6539406.1"/>
    </source>
</evidence>
<dbReference type="Gene3D" id="1.10.10.10">
    <property type="entry name" value="Winged helix-like DNA-binding domain superfamily/Winged helix DNA-binding domain"/>
    <property type="match status" value="1"/>
</dbReference>
<dbReference type="InterPro" id="IPR049945">
    <property type="entry name" value="AAA_22"/>
</dbReference>
<dbReference type="SMART" id="SM00421">
    <property type="entry name" value="HTH_LUXR"/>
    <property type="match status" value="1"/>
</dbReference>
<dbReference type="Proteomes" id="UP001184230">
    <property type="component" value="Unassembled WGS sequence"/>
</dbReference>
<dbReference type="Pfam" id="PF13401">
    <property type="entry name" value="AAA_22"/>
    <property type="match status" value="1"/>
</dbReference>
<organism evidence="5 6">
    <name type="scientific">Variovorax soli</name>
    <dbReference type="NCBI Taxonomy" id="376815"/>
    <lineage>
        <taxon>Bacteria</taxon>
        <taxon>Pseudomonadati</taxon>
        <taxon>Pseudomonadota</taxon>
        <taxon>Betaproteobacteria</taxon>
        <taxon>Burkholderiales</taxon>
        <taxon>Comamonadaceae</taxon>
        <taxon>Variovorax</taxon>
    </lineage>
</organism>
<protein>
    <submittedName>
        <fullName evidence="5">LuxR family maltose regulon positive regulatory protein</fullName>
    </submittedName>
</protein>
<reference evidence="5 6" key="1">
    <citation type="submission" date="2023-07" db="EMBL/GenBank/DDBJ databases">
        <title>Sorghum-associated microbial communities from plants grown in Nebraska, USA.</title>
        <authorList>
            <person name="Schachtman D."/>
        </authorList>
    </citation>
    <scope>NUCLEOTIDE SEQUENCE [LARGE SCALE GENOMIC DNA]</scope>
    <source>
        <strain evidence="5 6">DS1781</strain>
    </source>
</reference>
<feature type="domain" description="HTH luxR-type" evidence="4">
    <location>
        <begin position="814"/>
        <end position="879"/>
    </location>
</feature>
<dbReference type="InterPro" id="IPR016032">
    <property type="entry name" value="Sig_transdc_resp-reg_C-effctor"/>
</dbReference>
<evidence type="ECO:0000313" key="6">
    <source>
        <dbReference type="Proteomes" id="UP001184230"/>
    </source>
</evidence>
<dbReference type="PANTHER" id="PTHR44688:SF16">
    <property type="entry name" value="DNA-BINDING TRANSCRIPTIONAL ACTIVATOR DEVR_DOSR"/>
    <property type="match status" value="1"/>
</dbReference>
<dbReference type="Gene3D" id="3.40.50.300">
    <property type="entry name" value="P-loop containing nucleotide triphosphate hydrolases"/>
    <property type="match status" value="1"/>
</dbReference>
<dbReference type="InterPro" id="IPR000792">
    <property type="entry name" value="Tscrpt_reg_LuxR_C"/>
</dbReference>
<dbReference type="PROSITE" id="PS50043">
    <property type="entry name" value="HTH_LUXR_2"/>
    <property type="match status" value="1"/>
</dbReference>